<protein>
    <submittedName>
        <fullName evidence="1">Uncharacterized protein</fullName>
    </submittedName>
</protein>
<dbReference type="GeneID" id="36407902"/>
<dbReference type="AlphaFoldDB" id="A0A0P1AMM6"/>
<sequence length="72" mass="8180">MVSSKLHLSGSQTEAMDRLVEVPAAMTFLLLDFTLTRIHWSSRRFSKELWLATMGGVSFDSMVDIVLYTLQL</sequence>
<keyword evidence="2" id="KW-1185">Reference proteome</keyword>
<dbReference type="EMBL" id="CCYD01000645">
    <property type="protein sequence ID" value="CEG42585.1"/>
    <property type="molecule type" value="Genomic_DNA"/>
</dbReference>
<evidence type="ECO:0000313" key="1">
    <source>
        <dbReference type="EMBL" id="CEG42585.1"/>
    </source>
</evidence>
<dbReference type="Proteomes" id="UP000054928">
    <property type="component" value="Unassembled WGS sequence"/>
</dbReference>
<evidence type="ECO:0000313" key="2">
    <source>
        <dbReference type="Proteomes" id="UP000054928"/>
    </source>
</evidence>
<reference evidence="2" key="1">
    <citation type="submission" date="2014-09" db="EMBL/GenBank/DDBJ databases">
        <authorList>
            <person name="Sharma Rahul"/>
            <person name="Thines Marco"/>
        </authorList>
    </citation>
    <scope>NUCLEOTIDE SEQUENCE [LARGE SCALE GENOMIC DNA]</scope>
</reference>
<accession>A0A0P1AMM6</accession>
<proteinExistence type="predicted"/>
<organism evidence="1 2">
    <name type="scientific">Plasmopara halstedii</name>
    <name type="common">Downy mildew of sunflower</name>
    <dbReference type="NCBI Taxonomy" id="4781"/>
    <lineage>
        <taxon>Eukaryota</taxon>
        <taxon>Sar</taxon>
        <taxon>Stramenopiles</taxon>
        <taxon>Oomycota</taxon>
        <taxon>Peronosporomycetes</taxon>
        <taxon>Peronosporales</taxon>
        <taxon>Peronosporaceae</taxon>
        <taxon>Plasmopara</taxon>
    </lineage>
</organism>
<dbReference type="RefSeq" id="XP_024578954.1">
    <property type="nucleotide sequence ID" value="XM_024728482.1"/>
</dbReference>
<name>A0A0P1AMM6_PLAHL</name>